<dbReference type="SUPFAM" id="SSF64182">
    <property type="entry name" value="DHH phosphoesterases"/>
    <property type="match status" value="1"/>
</dbReference>
<dbReference type="Gene3D" id="2.40.50.460">
    <property type="match status" value="1"/>
</dbReference>
<keyword evidence="3" id="KW-0540">Nuclease</keyword>
<feature type="domain" description="DHHA1" evidence="8">
    <location>
        <begin position="343"/>
        <end position="437"/>
    </location>
</feature>
<dbReference type="NCBIfam" id="TIGR00644">
    <property type="entry name" value="recJ"/>
    <property type="match status" value="1"/>
</dbReference>
<evidence type="ECO:0000256" key="3">
    <source>
        <dbReference type="ARBA" id="ARBA00022722"/>
    </source>
</evidence>
<keyword evidence="5 11" id="KW-0269">Exonuclease</keyword>
<evidence type="ECO:0000256" key="5">
    <source>
        <dbReference type="ARBA" id="ARBA00022839"/>
    </source>
</evidence>
<dbReference type="OrthoDB" id="9809852at2"/>
<evidence type="ECO:0000256" key="4">
    <source>
        <dbReference type="ARBA" id="ARBA00022801"/>
    </source>
</evidence>
<evidence type="ECO:0000259" key="9">
    <source>
        <dbReference type="Pfam" id="PF10141"/>
    </source>
</evidence>
<dbReference type="Pfam" id="PF02272">
    <property type="entry name" value="DHHA1"/>
    <property type="match status" value="1"/>
</dbReference>
<gene>
    <name evidence="11" type="ORF">SAMN05421743_11131</name>
</gene>
<dbReference type="GO" id="GO:0008409">
    <property type="term" value="F:5'-3' exonuclease activity"/>
    <property type="evidence" value="ECO:0007669"/>
    <property type="project" value="InterPro"/>
</dbReference>
<accession>A0A1H4FC54</accession>
<dbReference type="PANTHER" id="PTHR30255">
    <property type="entry name" value="SINGLE-STRANDED-DNA-SPECIFIC EXONUCLEASE RECJ"/>
    <property type="match status" value="1"/>
</dbReference>
<keyword evidence="4" id="KW-0378">Hydrolase</keyword>
<dbReference type="Proteomes" id="UP000198584">
    <property type="component" value="Unassembled WGS sequence"/>
</dbReference>
<evidence type="ECO:0000313" key="11">
    <source>
        <dbReference type="EMBL" id="SEA94899.1"/>
    </source>
</evidence>
<dbReference type="GO" id="GO:0003676">
    <property type="term" value="F:nucleic acid binding"/>
    <property type="evidence" value="ECO:0007669"/>
    <property type="project" value="InterPro"/>
</dbReference>
<comment type="similarity">
    <text evidence="1">Belongs to the RecJ family.</text>
</comment>
<evidence type="ECO:0000256" key="2">
    <source>
        <dbReference type="ARBA" id="ARBA00019841"/>
    </source>
</evidence>
<dbReference type="InterPro" id="IPR004610">
    <property type="entry name" value="RecJ"/>
</dbReference>
<dbReference type="InterPro" id="IPR038763">
    <property type="entry name" value="DHH_sf"/>
</dbReference>
<dbReference type="PANTHER" id="PTHR30255:SF2">
    <property type="entry name" value="SINGLE-STRANDED-DNA-SPECIFIC EXONUCLEASE RECJ"/>
    <property type="match status" value="1"/>
</dbReference>
<dbReference type="AlphaFoldDB" id="A0A1H4FC54"/>
<keyword evidence="6" id="KW-0175">Coiled coil</keyword>
<protein>
    <recommendedName>
        <fullName evidence="2">Single-stranded-DNA-specific exonuclease RecJ</fullName>
    </recommendedName>
</protein>
<feature type="domain" description="RecJ OB" evidence="10">
    <location>
        <begin position="456"/>
        <end position="558"/>
    </location>
</feature>
<evidence type="ECO:0000256" key="6">
    <source>
        <dbReference type="SAM" id="Coils"/>
    </source>
</evidence>
<feature type="domain" description="DDH" evidence="7">
    <location>
        <begin position="82"/>
        <end position="225"/>
    </location>
</feature>
<dbReference type="GO" id="GO:0006310">
    <property type="term" value="P:DNA recombination"/>
    <property type="evidence" value="ECO:0007669"/>
    <property type="project" value="InterPro"/>
</dbReference>
<dbReference type="RefSeq" id="WP_093045488.1">
    <property type="nucleotide sequence ID" value="NZ_FNQR01000011.1"/>
</dbReference>
<dbReference type="Pfam" id="PF01368">
    <property type="entry name" value="DHH"/>
    <property type="match status" value="1"/>
</dbReference>
<dbReference type="InterPro" id="IPR051673">
    <property type="entry name" value="SSDNA_exonuclease_RecJ"/>
</dbReference>
<evidence type="ECO:0000256" key="1">
    <source>
        <dbReference type="ARBA" id="ARBA00005915"/>
    </source>
</evidence>
<keyword evidence="12" id="KW-1185">Reference proteome</keyword>
<dbReference type="STRING" id="571932.SAMN05421743_11131"/>
<dbReference type="InterPro" id="IPR003156">
    <property type="entry name" value="DHHA1_dom"/>
</dbReference>
<dbReference type="EMBL" id="FNQR01000011">
    <property type="protein sequence ID" value="SEA94899.1"/>
    <property type="molecule type" value="Genomic_DNA"/>
</dbReference>
<dbReference type="InterPro" id="IPR018779">
    <property type="entry name" value="RecJ_C"/>
</dbReference>
<organism evidence="11 12">
    <name type="scientific">Thalassobacillus cyri</name>
    <dbReference type="NCBI Taxonomy" id="571932"/>
    <lineage>
        <taxon>Bacteria</taxon>
        <taxon>Bacillati</taxon>
        <taxon>Bacillota</taxon>
        <taxon>Bacilli</taxon>
        <taxon>Bacillales</taxon>
        <taxon>Bacillaceae</taxon>
        <taxon>Thalassobacillus</taxon>
    </lineage>
</organism>
<dbReference type="Pfam" id="PF10141">
    <property type="entry name" value="ssDNA-exonuc_C"/>
    <property type="match status" value="1"/>
</dbReference>
<evidence type="ECO:0000259" key="7">
    <source>
        <dbReference type="Pfam" id="PF01368"/>
    </source>
</evidence>
<feature type="coiled-coil region" evidence="6">
    <location>
        <begin position="298"/>
        <end position="332"/>
    </location>
</feature>
<evidence type="ECO:0000313" key="12">
    <source>
        <dbReference type="Proteomes" id="UP000198584"/>
    </source>
</evidence>
<dbReference type="Gene3D" id="3.90.1640.30">
    <property type="match status" value="1"/>
</dbReference>
<dbReference type="GO" id="GO:0006281">
    <property type="term" value="P:DNA repair"/>
    <property type="evidence" value="ECO:0007669"/>
    <property type="project" value="InterPro"/>
</dbReference>
<sequence>MLKSKMKWNFTYNDIVDTEVFLEELGISPLTRKLLWQRNITEPEMAKRFLFPSLDHLHDPFLMEGMIEATERIRLAIERKENILVFGDYDADGVSATSVMVEALREAGAACDFYIPNRFTEGYGPNEAAFRNAKDKGFDVIITVDTGIAAVHEADVAKELGIDLIITDHHEVQDQLPDAYTIIHPKASASYPFQELAGVGVAFKFAQALLGRLPQELLDLVVIGTIADLVPLQDENRVLASFGLQAISQSKRPGIQALKKMCGIEGDLTEETIGFMIGPRINAVGRLQDASPAVEMLLTEDYEQAEDLAKLIDQLNKERQKIVSDIADEAEKMLEGDESGDNASVIVVAKIGWNPGVLGIVASKLVGRFDRPAIVLGIDEETGEAKGSARSIDAFDLFVNCMKVRPLFKHFGGHAQAAGMTLKVDNIDELRHELNRLADEQLTPNDFTQSVDVENTIDIAELSLQQIEEIAKLSPFGMGNPKPLFHIDHAPKEIRQIGSKQNHLKFQFHKSGTQLDGIAFGMGDLYSDISPYSNVEAIGELGINEWNGRKKLQIMIKDLRIAEWQLFDYRGSKYIEKKLSGSNLNDHVALSFDGVSQAPLNLNVLDKHSIMYSEEGQVSGLVLLDLPSKLEELGEIIEAVQPRKIYACYRIDDSTFFNKLPTREDFKWFYGMLMKHKSLDMKYGASKLASYKGWDKDTLEFISQVFFELDFVKIENGLISLHPSPSKKDLNDSDTYQLKQRRLQVEKKLYYSNYQELKSWFDQYMEQLDLAVKEEVTHGL</sequence>
<reference evidence="11 12" key="1">
    <citation type="submission" date="2016-10" db="EMBL/GenBank/DDBJ databases">
        <authorList>
            <person name="de Groot N.N."/>
        </authorList>
    </citation>
    <scope>NUCLEOTIDE SEQUENCE [LARGE SCALE GENOMIC DNA]</scope>
    <source>
        <strain evidence="11 12">CCM7597</strain>
    </source>
</reference>
<dbReference type="Pfam" id="PF17768">
    <property type="entry name" value="RecJ_OB"/>
    <property type="match status" value="1"/>
</dbReference>
<evidence type="ECO:0000259" key="8">
    <source>
        <dbReference type="Pfam" id="PF02272"/>
    </source>
</evidence>
<proteinExistence type="inferred from homology"/>
<evidence type="ECO:0000259" key="10">
    <source>
        <dbReference type="Pfam" id="PF17768"/>
    </source>
</evidence>
<dbReference type="InterPro" id="IPR001667">
    <property type="entry name" value="DDH_dom"/>
</dbReference>
<name>A0A1H4FC54_9BACI</name>
<dbReference type="InterPro" id="IPR041122">
    <property type="entry name" value="RecJ_OB"/>
</dbReference>
<feature type="domain" description="Single-stranded-DNA-specific exonuclease RecJ C-terminal" evidence="9">
    <location>
        <begin position="565"/>
        <end position="761"/>
    </location>
</feature>